<evidence type="ECO:0000256" key="2">
    <source>
        <dbReference type="ARBA" id="ARBA00022723"/>
    </source>
</evidence>
<dbReference type="PRINTS" id="PR00463">
    <property type="entry name" value="EP450I"/>
</dbReference>
<evidence type="ECO:0000313" key="6">
    <source>
        <dbReference type="Proteomes" id="UP001165083"/>
    </source>
</evidence>
<dbReference type="Gene3D" id="1.10.630.10">
    <property type="entry name" value="Cytochrome P450"/>
    <property type="match status" value="1"/>
</dbReference>
<dbReference type="OrthoDB" id="1470350at2759"/>
<name>A0A9W6TQK1_9STRA</name>
<evidence type="ECO:0000256" key="1">
    <source>
        <dbReference type="ARBA" id="ARBA00010617"/>
    </source>
</evidence>
<dbReference type="GO" id="GO:0004497">
    <property type="term" value="F:monooxygenase activity"/>
    <property type="evidence" value="ECO:0007669"/>
    <property type="project" value="InterPro"/>
</dbReference>
<reference evidence="5" key="1">
    <citation type="submission" date="2023-04" db="EMBL/GenBank/DDBJ databases">
        <title>Phytophthora lilii NBRC 32176.</title>
        <authorList>
            <person name="Ichikawa N."/>
            <person name="Sato H."/>
            <person name="Tonouchi N."/>
        </authorList>
    </citation>
    <scope>NUCLEOTIDE SEQUENCE</scope>
    <source>
        <strain evidence="5">NBRC 32176</strain>
    </source>
</reference>
<dbReference type="Pfam" id="PF00067">
    <property type="entry name" value="p450"/>
    <property type="match status" value="1"/>
</dbReference>
<keyword evidence="3" id="KW-0560">Oxidoreductase</keyword>
<sequence>MTILLNRKDAITPTEVRDIALTGLEAGRNSIAVTLTWVFHTLSNNPQAAEKLQSEIFTKLLEMTKSDSYVPSFEEVQDLPYMEATIHEVFRLYPTVPVIPYHCNRDTMLDDETYIPSGTDVFLYVFAAGRLSSVWGPDVMSFKPERFIDEQTGLLLQDPPANYSTFSGGPRIALVAAWRCLK</sequence>
<proteinExistence type="inferred from homology"/>
<dbReference type="InterPro" id="IPR001128">
    <property type="entry name" value="Cyt_P450"/>
</dbReference>
<dbReference type="InterPro" id="IPR002401">
    <property type="entry name" value="Cyt_P450_E_grp-I"/>
</dbReference>
<dbReference type="AlphaFoldDB" id="A0A9W6TQK1"/>
<dbReference type="GO" id="GO:0016705">
    <property type="term" value="F:oxidoreductase activity, acting on paired donors, with incorporation or reduction of molecular oxygen"/>
    <property type="evidence" value="ECO:0007669"/>
    <property type="project" value="InterPro"/>
</dbReference>
<organism evidence="5 6">
    <name type="scientific">Phytophthora lilii</name>
    <dbReference type="NCBI Taxonomy" id="2077276"/>
    <lineage>
        <taxon>Eukaryota</taxon>
        <taxon>Sar</taxon>
        <taxon>Stramenopiles</taxon>
        <taxon>Oomycota</taxon>
        <taxon>Peronosporomycetes</taxon>
        <taxon>Peronosporales</taxon>
        <taxon>Peronosporaceae</taxon>
        <taxon>Phytophthora</taxon>
    </lineage>
</organism>
<dbReference type="PRINTS" id="PR00385">
    <property type="entry name" value="P450"/>
</dbReference>
<accession>A0A9W6TQK1</accession>
<dbReference type="GO" id="GO:0020037">
    <property type="term" value="F:heme binding"/>
    <property type="evidence" value="ECO:0007669"/>
    <property type="project" value="InterPro"/>
</dbReference>
<evidence type="ECO:0000256" key="4">
    <source>
        <dbReference type="ARBA" id="ARBA00023004"/>
    </source>
</evidence>
<comment type="similarity">
    <text evidence="1">Belongs to the cytochrome P450 family.</text>
</comment>
<dbReference type="SUPFAM" id="SSF48264">
    <property type="entry name" value="Cytochrome P450"/>
    <property type="match status" value="1"/>
</dbReference>
<comment type="caution">
    <text evidence="5">The sequence shown here is derived from an EMBL/GenBank/DDBJ whole genome shotgun (WGS) entry which is preliminary data.</text>
</comment>
<dbReference type="InterPro" id="IPR036396">
    <property type="entry name" value="Cyt_P450_sf"/>
</dbReference>
<evidence type="ECO:0000313" key="5">
    <source>
        <dbReference type="EMBL" id="GMF18660.1"/>
    </source>
</evidence>
<protein>
    <submittedName>
        <fullName evidence="5">Unnamed protein product</fullName>
    </submittedName>
</protein>
<keyword evidence="6" id="KW-1185">Reference proteome</keyword>
<evidence type="ECO:0000256" key="3">
    <source>
        <dbReference type="ARBA" id="ARBA00023002"/>
    </source>
</evidence>
<dbReference type="Proteomes" id="UP001165083">
    <property type="component" value="Unassembled WGS sequence"/>
</dbReference>
<dbReference type="GO" id="GO:0005506">
    <property type="term" value="F:iron ion binding"/>
    <property type="evidence" value="ECO:0007669"/>
    <property type="project" value="InterPro"/>
</dbReference>
<dbReference type="PANTHER" id="PTHR24296">
    <property type="entry name" value="CYTOCHROME P450"/>
    <property type="match status" value="1"/>
</dbReference>
<keyword evidence="4" id="KW-0408">Iron</keyword>
<gene>
    <name evidence="5" type="ORF">Plil01_000701400</name>
</gene>
<dbReference type="EMBL" id="BSXW01000324">
    <property type="protein sequence ID" value="GMF18660.1"/>
    <property type="molecule type" value="Genomic_DNA"/>
</dbReference>
<keyword evidence="2" id="KW-0479">Metal-binding</keyword>